<dbReference type="PROSITE" id="PS51257">
    <property type="entry name" value="PROKAR_LIPOPROTEIN"/>
    <property type="match status" value="1"/>
</dbReference>
<evidence type="ECO:0000256" key="3">
    <source>
        <dbReference type="ARBA" id="ARBA00022723"/>
    </source>
</evidence>
<reference evidence="8 10" key="1">
    <citation type="submission" date="2019-07" db="EMBL/GenBank/DDBJ databases">
        <title>Whole genome shotgun sequence of Frigoribacterium faeni NBRC 103066.</title>
        <authorList>
            <person name="Hosoyama A."/>
            <person name="Uohara A."/>
            <person name="Ohji S."/>
            <person name="Ichikawa N."/>
        </authorList>
    </citation>
    <scope>NUCLEOTIDE SEQUENCE [LARGE SCALE GENOMIC DNA]</scope>
    <source>
        <strain evidence="8 10">NBRC 103066</strain>
    </source>
</reference>
<dbReference type="PANTHER" id="PTHR42953:SF1">
    <property type="entry name" value="METAL-BINDING PROTEIN HI_0362-RELATED"/>
    <property type="match status" value="1"/>
</dbReference>
<feature type="signal peptide" evidence="6">
    <location>
        <begin position="1"/>
        <end position="29"/>
    </location>
</feature>
<protein>
    <submittedName>
        <fullName evidence="8">Metal ABC transporter substrate-binding protein</fullName>
    </submittedName>
    <submittedName>
        <fullName evidence="9">Zinc/manganese transport system substrate-binding protein</fullName>
    </submittedName>
</protein>
<evidence type="ECO:0000259" key="7">
    <source>
        <dbReference type="PROSITE" id="PS50972"/>
    </source>
</evidence>
<dbReference type="Proteomes" id="UP000321154">
    <property type="component" value="Unassembled WGS sequence"/>
</dbReference>
<gene>
    <name evidence="9" type="ORF">FB463_002736</name>
    <name evidence="8" type="ORF">FFA01_24070</name>
</gene>
<dbReference type="GO" id="GO:0030313">
    <property type="term" value="C:cell envelope"/>
    <property type="evidence" value="ECO:0007669"/>
    <property type="project" value="UniProtKB-SubCell"/>
</dbReference>
<accession>A0A7W3JKE5</accession>
<dbReference type="InterPro" id="IPR050492">
    <property type="entry name" value="Bact_metal-bind_prot9"/>
</dbReference>
<evidence type="ECO:0000313" key="10">
    <source>
        <dbReference type="Proteomes" id="UP000321154"/>
    </source>
</evidence>
<dbReference type="Gene3D" id="3.40.50.1980">
    <property type="entry name" value="Nitrogenase molybdenum iron protein domain"/>
    <property type="match status" value="2"/>
</dbReference>
<evidence type="ECO:0000256" key="5">
    <source>
        <dbReference type="SAM" id="MobiDB-lite"/>
    </source>
</evidence>
<dbReference type="InterPro" id="IPR000489">
    <property type="entry name" value="Pterin-binding_dom"/>
</dbReference>
<comment type="caution">
    <text evidence="9">The sequence shown here is derived from an EMBL/GenBank/DDBJ whole genome shotgun (WGS) entry which is preliminary data.</text>
</comment>
<dbReference type="InterPro" id="IPR006129">
    <property type="entry name" value="AdhesinB"/>
</dbReference>
<dbReference type="SUPFAM" id="SSF53807">
    <property type="entry name" value="Helical backbone' metal receptor"/>
    <property type="match status" value="1"/>
</dbReference>
<evidence type="ECO:0000313" key="8">
    <source>
        <dbReference type="EMBL" id="GEK84098.1"/>
    </source>
</evidence>
<feature type="domain" description="Pterin-binding" evidence="7">
    <location>
        <begin position="234"/>
        <end position="332"/>
    </location>
</feature>
<name>A0A7W3JKE5_9MICO</name>
<keyword evidence="3" id="KW-0479">Metal-binding</keyword>
<dbReference type="GO" id="GO:0046872">
    <property type="term" value="F:metal ion binding"/>
    <property type="evidence" value="ECO:0007669"/>
    <property type="project" value="UniProtKB-KW"/>
</dbReference>
<evidence type="ECO:0000256" key="6">
    <source>
        <dbReference type="SAM" id="SignalP"/>
    </source>
</evidence>
<dbReference type="PRINTS" id="PR00691">
    <property type="entry name" value="ADHESINB"/>
</dbReference>
<dbReference type="Proteomes" id="UP000522688">
    <property type="component" value="Unassembled WGS sequence"/>
</dbReference>
<reference evidence="9 11" key="2">
    <citation type="submission" date="2020-07" db="EMBL/GenBank/DDBJ databases">
        <title>Sequencing the genomes of 1000 actinobacteria strains.</title>
        <authorList>
            <person name="Klenk H.-P."/>
        </authorList>
    </citation>
    <scope>NUCLEOTIDE SEQUENCE [LARGE SCALE GENOMIC DNA]</scope>
    <source>
        <strain evidence="9 11">DSM 10309</strain>
    </source>
</reference>
<dbReference type="EMBL" id="BJUV01000027">
    <property type="protein sequence ID" value="GEK84098.1"/>
    <property type="molecule type" value="Genomic_DNA"/>
</dbReference>
<feature type="region of interest" description="Disordered" evidence="5">
    <location>
        <begin position="123"/>
        <end position="156"/>
    </location>
</feature>
<dbReference type="EMBL" id="JACGWW010000005">
    <property type="protein sequence ID" value="MBA8814463.1"/>
    <property type="molecule type" value="Genomic_DNA"/>
</dbReference>
<evidence type="ECO:0000256" key="1">
    <source>
        <dbReference type="ARBA" id="ARBA00004196"/>
    </source>
</evidence>
<feature type="chain" id="PRO_5038560398" evidence="6">
    <location>
        <begin position="30"/>
        <end position="332"/>
    </location>
</feature>
<keyword evidence="4 6" id="KW-0732">Signal</keyword>
<evidence type="ECO:0000256" key="4">
    <source>
        <dbReference type="ARBA" id="ARBA00022729"/>
    </source>
</evidence>
<dbReference type="PANTHER" id="PTHR42953">
    <property type="entry name" value="HIGH-AFFINITY ZINC UPTAKE SYSTEM PROTEIN ZNUA-RELATED"/>
    <property type="match status" value="1"/>
</dbReference>
<dbReference type="GO" id="GO:0030001">
    <property type="term" value="P:metal ion transport"/>
    <property type="evidence" value="ECO:0007669"/>
    <property type="project" value="InterPro"/>
</dbReference>
<dbReference type="OrthoDB" id="5296019at2"/>
<keyword evidence="2" id="KW-0813">Transport</keyword>
<proteinExistence type="predicted"/>
<organism evidence="9 11">
    <name type="scientific">Frigoribacterium faeni</name>
    <dbReference type="NCBI Taxonomy" id="145483"/>
    <lineage>
        <taxon>Bacteria</taxon>
        <taxon>Bacillati</taxon>
        <taxon>Actinomycetota</taxon>
        <taxon>Actinomycetes</taxon>
        <taxon>Micrococcales</taxon>
        <taxon>Microbacteriaceae</taxon>
        <taxon>Frigoribacterium</taxon>
    </lineage>
</organism>
<dbReference type="GO" id="GO:0007155">
    <property type="term" value="P:cell adhesion"/>
    <property type="evidence" value="ECO:0007669"/>
    <property type="project" value="InterPro"/>
</dbReference>
<comment type="subcellular location">
    <subcellularLocation>
        <location evidence="1">Cell envelope</location>
    </subcellularLocation>
</comment>
<dbReference type="InterPro" id="IPR006127">
    <property type="entry name" value="ZnuA-like"/>
</dbReference>
<dbReference type="RefSeq" id="WP_146856439.1">
    <property type="nucleotide sequence ID" value="NZ_BAAAHR010000006.1"/>
</dbReference>
<evidence type="ECO:0000313" key="9">
    <source>
        <dbReference type="EMBL" id="MBA8814463.1"/>
    </source>
</evidence>
<evidence type="ECO:0000313" key="11">
    <source>
        <dbReference type="Proteomes" id="UP000522688"/>
    </source>
</evidence>
<sequence>MRTSRALPLLALPAAAALVLSGCSSSHDAAGADDGGAISVVASTNVYGDIARTVGGDAVDVTSIISDPSQDPHSYEADARTQLAVSKADVVIENGGGYDAFVDTMLSAGDSSAAVVTAVDVSGLDPDAEGDAHSDDEHADESTGSADAETDEHDHDHGAFNEHVFYSLPSMAALADEIAHRLGEVDPAQADAFTANAAAFGERITDLEAQVEQIHQAHDGQSVAYTEPVPGYLFDDMGLVNVTPASFSEAIEEGDDVSPAVLNETLKLFTDGRVDLLAYNEQTSSPETEAVESAASDAGVAIVPVTELLPEGDDYISWQQSNIDAISAALEK</sequence>
<dbReference type="GO" id="GO:0042558">
    <property type="term" value="P:pteridine-containing compound metabolic process"/>
    <property type="evidence" value="ECO:0007669"/>
    <property type="project" value="InterPro"/>
</dbReference>
<dbReference type="PROSITE" id="PS50972">
    <property type="entry name" value="PTERIN_BINDING"/>
    <property type="match status" value="1"/>
</dbReference>
<dbReference type="Pfam" id="PF01297">
    <property type="entry name" value="ZnuA"/>
    <property type="match status" value="1"/>
</dbReference>
<evidence type="ECO:0000256" key="2">
    <source>
        <dbReference type="ARBA" id="ARBA00022448"/>
    </source>
</evidence>
<keyword evidence="10" id="KW-1185">Reference proteome</keyword>
<dbReference type="AlphaFoldDB" id="A0A7W3JKE5"/>